<dbReference type="Pfam" id="PF01549">
    <property type="entry name" value="ShK"/>
    <property type="match status" value="4"/>
</dbReference>
<organism evidence="4 5">
    <name type="scientific">Dreissena polymorpha</name>
    <name type="common">Zebra mussel</name>
    <name type="synonym">Mytilus polymorpha</name>
    <dbReference type="NCBI Taxonomy" id="45954"/>
    <lineage>
        <taxon>Eukaryota</taxon>
        <taxon>Metazoa</taxon>
        <taxon>Spiralia</taxon>
        <taxon>Lophotrochozoa</taxon>
        <taxon>Mollusca</taxon>
        <taxon>Bivalvia</taxon>
        <taxon>Autobranchia</taxon>
        <taxon>Heteroconchia</taxon>
        <taxon>Euheterodonta</taxon>
        <taxon>Imparidentia</taxon>
        <taxon>Neoheterodontei</taxon>
        <taxon>Myida</taxon>
        <taxon>Dreissenoidea</taxon>
        <taxon>Dreissenidae</taxon>
        <taxon>Dreissena</taxon>
    </lineage>
</organism>
<comment type="caution">
    <text evidence="4">The sequence shown here is derived from an EMBL/GenBank/DDBJ whole genome shotgun (WGS) entry which is preliminary data.</text>
</comment>
<dbReference type="Proteomes" id="UP000828390">
    <property type="component" value="Unassembled WGS sequence"/>
</dbReference>
<dbReference type="Gene3D" id="1.10.10.1940">
    <property type="match status" value="1"/>
</dbReference>
<dbReference type="AlphaFoldDB" id="A0A9D3Z0G2"/>
<keyword evidence="1" id="KW-1015">Disulfide bond</keyword>
<name>A0A9D3Z0G2_DREPO</name>
<dbReference type="SMART" id="SM00254">
    <property type="entry name" value="ShKT"/>
    <property type="match status" value="4"/>
</dbReference>
<evidence type="ECO:0000256" key="2">
    <source>
        <dbReference type="SAM" id="MobiDB-lite"/>
    </source>
</evidence>
<evidence type="ECO:0000313" key="4">
    <source>
        <dbReference type="EMBL" id="KAH3707849.1"/>
    </source>
</evidence>
<gene>
    <name evidence="4" type="ORF">DPMN_067267</name>
</gene>
<dbReference type="PANTHER" id="PTHR21724">
    <property type="entry name" value="SHKT DOMAIN-CONTAINING PROTEIN"/>
    <property type="match status" value="1"/>
</dbReference>
<evidence type="ECO:0000313" key="5">
    <source>
        <dbReference type="Proteomes" id="UP000828390"/>
    </source>
</evidence>
<feature type="disulfide bond" evidence="1">
    <location>
        <begin position="38"/>
        <end position="72"/>
    </location>
</feature>
<feature type="domain" description="ShKT" evidence="3">
    <location>
        <begin position="38"/>
        <end position="72"/>
    </location>
</feature>
<dbReference type="PANTHER" id="PTHR21724:SF109">
    <property type="entry name" value="SHKT DOMAIN-CONTAINING PROTEIN"/>
    <property type="match status" value="1"/>
</dbReference>
<feature type="region of interest" description="Disordered" evidence="2">
    <location>
        <begin position="307"/>
        <end position="406"/>
    </location>
</feature>
<protein>
    <recommendedName>
        <fullName evidence="3">ShKT domain-containing protein</fullName>
    </recommendedName>
</protein>
<feature type="compositionally biased region" description="Low complexity" evidence="2">
    <location>
        <begin position="348"/>
        <end position="406"/>
    </location>
</feature>
<keyword evidence="5" id="KW-1185">Reference proteome</keyword>
<reference evidence="4" key="1">
    <citation type="journal article" date="2019" name="bioRxiv">
        <title>The Genome of the Zebra Mussel, Dreissena polymorpha: A Resource for Invasive Species Research.</title>
        <authorList>
            <person name="McCartney M.A."/>
            <person name="Auch B."/>
            <person name="Kono T."/>
            <person name="Mallez S."/>
            <person name="Zhang Y."/>
            <person name="Obille A."/>
            <person name="Becker A."/>
            <person name="Abrahante J.E."/>
            <person name="Garbe J."/>
            <person name="Badalamenti J.P."/>
            <person name="Herman A."/>
            <person name="Mangelson H."/>
            <person name="Liachko I."/>
            <person name="Sullivan S."/>
            <person name="Sone E.D."/>
            <person name="Koren S."/>
            <person name="Silverstein K.A.T."/>
            <person name="Beckman K.B."/>
            <person name="Gohl D.M."/>
        </authorList>
    </citation>
    <scope>NUCLEOTIDE SEQUENCE</scope>
    <source>
        <strain evidence="4">Duluth1</strain>
        <tissue evidence="4">Whole animal</tissue>
    </source>
</reference>
<dbReference type="EMBL" id="JAIWYP010000014">
    <property type="protein sequence ID" value="KAH3707849.1"/>
    <property type="molecule type" value="Genomic_DNA"/>
</dbReference>
<sequence length="503" mass="54206">MEFWEGDTSSFELFDKGKEEKRVEIRSPSLGTVVDPNCKDTIDTCWKMPETNCKAPYDEWAKQYCPNRCGYCIGPSTPIPPCVDVLPNCASYEKSVCTDTNYRTWAAENCRAYCRMYLCTPAQIETLDRMTTTIAPENCVDKVDCRQYGTNACSKQFEAWSHDNCPKHCRYCDGVPTPPPVCEDKIPNCNQYPNSTCTTPDYKLWVDDNCKKFCGRCTAANAIVYTPPTPAPPAPGKRNRVGLREARPKRQFHASHHHPVDCWDGNNSADPKCNTTTDGSVSTQTTAPLRVTSESSGTEFLTIFHPHPITTDWDGKPEITVTVPGSKVTPSHHSSFNSTTPSSPINASVSTTSDTSTTPSTTSSMHTTPSSISSTTTSVGVIPSITPSTTTSSEATPSATLSTTTSIEATSSLTSSSSTTKIEVTTFTTLSTTTSSEATPSTTLSTTMSSEATPSTTLLATTSIEATPSSALLTTPSIEASSTTTINDNSNCGDTFIINDSCK</sequence>
<feature type="domain" description="ShKT" evidence="3">
    <location>
        <begin position="182"/>
        <end position="217"/>
    </location>
</feature>
<accession>A0A9D3Z0G2</accession>
<evidence type="ECO:0000256" key="1">
    <source>
        <dbReference type="PROSITE-ProRule" id="PRU01005"/>
    </source>
</evidence>
<dbReference type="PROSITE" id="PS51670">
    <property type="entry name" value="SHKT"/>
    <property type="match status" value="3"/>
</dbReference>
<feature type="compositionally biased region" description="Polar residues" evidence="2">
    <location>
        <begin position="328"/>
        <end position="347"/>
    </location>
</feature>
<dbReference type="InterPro" id="IPR003582">
    <property type="entry name" value="ShKT_dom"/>
</dbReference>
<comment type="caution">
    <text evidence="1">Lacks conserved residue(s) required for the propagation of feature annotation.</text>
</comment>
<feature type="region of interest" description="Disordered" evidence="2">
    <location>
        <begin position="433"/>
        <end position="454"/>
    </location>
</feature>
<evidence type="ECO:0000259" key="3">
    <source>
        <dbReference type="PROSITE" id="PS51670"/>
    </source>
</evidence>
<feature type="domain" description="ShKT" evidence="3">
    <location>
        <begin position="82"/>
        <end position="119"/>
    </location>
</feature>
<reference evidence="4" key="2">
    <citation type="submission" date="2020-11" db="EMBL/GenBank/DDBJ databases">
        <authorList>
            <person name="McCartney M.A."/>
            <person name="Auch B."/>
            <person name="Kono T."/>
            <person name="Mallez S."/>
            <person name="Becker A."/>
            <person name="Gohl D.M."/>
            <person name="Silverstein K.A.T."/>
            <person name="Koren S."/>
            <person name="Bechman K.B."/>
            <person name="Herman A."/>
            <person name="Abrahante J.E."/>
            <person name="Garbe J."/>
        </authorList>
    </citation>
    <scope>NUCLEOTIDE SEQUENCE</scope>
    <source>
        <strain evidence="4">Duluth1</strain>
        <tissue evidence="4">Whole animal</tissue>
    </source>
</reference>
<proteinExistence type="predicted"/>